<dbReference type="PANTHER" id="PTHR42686:SF1">
    <property type="entry name" value="GH17980P-RELATED"/>
    <property type="match status" value="1"/>
</dbReference>
<feature type="domain" description="NADP-dependent oxidoreductase" evidence="1">
    <location>
        <begin position="34"/>
        <end position="210"/>
    </location>
</feature>
<dbReference type="PANTHER" id="PTHR42686">
    <property type="entry name" value="GH17980P-RELATED"/>
    <property type="match status" value="1"/>
</dbReference>
<dbReference type="KEGG" id="hra:EI982_07770"/>
<dbReference type="Proteomes" id="UP000428325">
    <property type="component" value="Chromosome"/>
</dbReference>
<name>A0A6B9FEC1_9EURY</name>
<proteinExistence type="predicted"/>
<dbReference type="CDD" id="cd19099">
    <property type="entry name" value="AKR_unchar"/>
    <property type="match status" value="1"/>
</dbReference>
<evidence type="ECO:0000259" key="1">
    <source>
        <dbReference type="Pfam" id="PF00248"/>
    </source>
</evidence>
<dbReference type="InterPro" id="IPR020471">
    <property type="entry name" value="AKR"/>
</dbReference>
<dbReference type="EMBL" id="CP034345">
    <property type="protein sequence ID" value="QGX94699.1"/>
    <property type="molecule type" value="Genomic_DNA"/>
</dbReference>
<organism evidence="2 3">
    <name type="scientific">Haloplanus rallus</name>
    <dbReference type="NCBI Taxonomy" id="1816183"/>
    <lineage>
        <taxon>Archaea</taxon>
        <taxon>Methanobacteriati</taxon>
        <taxon>Methanobacteriota</taxon>
        <taxon>Stenosarchaea group</taxon>
        <taxon>Halobacteria</taxon>
        <taxon>Halobacteriales</taxon>
        <taxon>Haloferacaceae</taxon>
        <taxon>Haloplanus</taxon>
    </lineage>
</organism>
<dbReference type="InterPro" id="IPR023210">
    <property type="entry name" value="NADP_OxRdtase_dom"/>
</dbReference>
<protein>
    <submittedName>
        <fullName evidence="2">Aldo/keto reductase</fullName>
    </submittedName>
</protein>
<dbReference type="AlphaFoldDB" id="A0A6B9FEC1"/>
<dbReference type="InterPro" id="IPR036812">
    <property type="entry name" value="NAD(P)_OxRdtase_dom_sf"/>
</dbReference>
<dbReference type="Gene3D" id="3.20.20.100">
    <property type="entry name" value="NADP-dependent oxidoreductase domain"/>
    <property type="match status" value="1"/>
</dbReference>
<gene>
    <name evidence="2" type="ORF">EI982_07770</name>
</gene>
<dbReference type="GO" id="GO:0005829">
    <property type="term" value="C:cytosol"/>
    <property type="evidence" value="ECO:0007669"/>
    <property type="project" value="TreeGrafter"/>
</dbReference>
<accession>A0A6B9FEC1</accession>
<dbReference type="RefSeq" id="WP_157689075.1">
    <property type="nucleotide sequence ID" value="NZ_CP034345.1"/>
</dbReference>
<keyword evidence="3" id="KW-1185">Reference proteome</keyword>
<dbReference type="OrthoDB" id="7238at2157"/>
<dbReference type="GeneID" id="43369425"/>
<evidence type="ECO:0000313" key="2">
    <source>
        <dbReference type="EMBL" id="QGX94699.1"/>
    </source>
</evidence>
<sequence length="362" mass="39077">MATARGTWGYRDRFGDDFGRTYFRRFGPGVVSSVGLGTYLGDPTETVDGEYERALVAGLEGGCNVVDTASNYRCGRSERVVGQALERADVDRSTVVVATKGGFLPFDGARPDDPAGYLRERFVDDGPVDPADLAAGQHCIAPEFVDTMVDRSLDRLGVETVDCYYVHDPETQLRIRSREGVYDQLEATFERLERRVDDGDIGGYGVATWEAFRRPPDHDSHLSLPTVIERARRAAETVGREECGFVAIQLPFSAVMADAFTTPAHEFEGERRSALSVAHALDVDVFTSASLAQGDLVRGLPAGVDAELGGDTPAQRAINFARSAPGVTCALVGTSDRDHVAENVAAGTFDPLGARAFDAVFE</sequence>
<dbReference type="Pfam" id="PF00248">
    <property type="entry name" value="Aldo_ket_red"/>
    <property type="match status" value="1"/>
</dbReference>
<evidence type="ECO:0000313" key="3">
    <source>
        <dbReference type="Proteomes" id="UP000428325"/>
    </source>
</evidence>
<reference evidence="2 3" key="1">
    <citation type="submission" date="2018-12" db="EMBL/GenBank/DDBJ databases">
        <title>Complete genome sequence of Haloplanus rallus MBLA0036.</title>
        <authorList>
            <person name="Nam Y.-d."/>
            <person name="Kang J."/>
            <person name="Chung W.-H."/>
            <person name="Park Y.S."/>
        </authorList>
    </citation>
    <scope>NUCLEOTIDE SEQUENCE [LARGE SCALE GENOMIC DNA]</scope>
    <source>
        <strain evidence="2 3">MBLA0036</strain>
    </source>
</reference>
<dbReference type="GO" id="GO:0016491">
    <property type="term" value="F:oxidoreductase activity"/>
    <property type="evidence" value="ECO:0007669"/>
    <property type="project" value="InterPro"/>
</dbReference>
<dbReference type="SUPFAM" id="SSF51430">
    <property type="entry name" value="NAD(P)-linked oxidoreductase"/>
    <property type="match status" value="1"/>
</dbReference>